<dbReference type="Gene3D" id="3.40.630.30">
    <property type="match status" value="1"/>
</dbReference>
<feature type="region of interest" description="Disordered" evidence="1">
    <location>
        <begin position="1"/>
        <end position="26"/>
    </location>
</feature>
<dbReference type="PANTHER" id="PTHR31435">
    <property type="entry name" value="PROTEIN NATD1"/>
    <property type="match status" value="1"/>
</dbReference>
<dbReference type="InterPro" id="IPR031165">
    <property type="entry name" value="GNAT_YJDJ"/>
</dbReference>
<dbReference type="Pfam" id="PF14542">
    <property type="entry name" value="Acetyltransf_CG"/>
    <property type="match status" value="1"/>
</dbReference>
<reference evidence="4" key="1">
    <citation type="submission" date="2020-07" db="EMBL/GenBank/DDBJ databases">
        <title>novel species isolated from the respiratory tract of Marmot.</title>
        <authorList>
            <person name="Zhang G."/>
        </authorList>
    </citation>
    <scope>NUCLEOTIDE SEQUENCE [LARGE SCALE GENOMIC DNA]</scope>
    <source>
        <strain evidence="4">686</strain>
    </source>
</reference>
<keyword evidence="3" id="KW-0808">Transferase</keyword>
<sequence length="126" mass="13504">MTDNTSTHDTGTPDPGTPGPGTQDTVAVTRNDEAGRFEVTVNGEVAGFTVFKDRENQRIFPHTEVDEKFSGRGLATRLIGDALEATRRDGLRVVAVCPAVARYVAKHPEVADNVDPVTPAVLQFLG</sequence>
<evidence type="ECO:0000313" key="4">
    <source>
        <dbReference type="Proteomes" id="UP000515663"/>
    </source>
</evidence>
<dbReference type="EMBL" id="CP059491">
    <property type="protein sequence ID" value="QMT00475.1"/>
    <property type="molecule type" value="Genomic_DNA"/>
</dbReference>
<dbReference type="Proteomes" id="UP000515663">
    <property type="component" value="Chromosome"/>
</dbReference>
<feature type="domain" description="N-acetyltransferase" evidence="2">
    <location>
        <begin position="29"/>
        <end position="115"/>
    </location>
</feature>
<dbReference type="InterPro" id="IPR016181">
    <property type="entry name" value="Acyl_CoA_acyltransferase"/>
</dbReference>
<keyword evidence="4" id="KW-1185">Reference proteome</keyword>
<accession>A0A7D7LTU2</accession>
<gene>
    <name evidence="3" type="ORF">H1R19_16395</name>
</gene>
<dbReference type="RefSeq" id="WP_188327466.1">
    <property type="nucleotide sequence ID" value="NZ_CP059491.1"/>
</dbReference>
<dbReference type="PANTHER" id="PTHR31435:SF10">
    <property type="entry name" value="BSR4717 PROTEIN"/>
    <property type="match status" value="1"/>
</dbReference>
<dbReference type="CDD" id="cd04301">
    <property type="entry name" value="NAT_SF"/>
    <property type="match status" value="1"/>
</dbReference>
<dbReference type="GO" id="GO:0016740">
    <property type="term" value="F:transferase activity"/>
    <property type="evidence" value="ECO:0007669"/>
    <property type="project" value="UniProtKB-KW"/>
</dbReference>
<dbReference type="AlphaFoldDB" id="A0A7D7LTU2"/>
<evidence type="ECO:0000256" key="1">
    <source>
        <dbReference type="SAM" id="MobiDB-lite"/>
    </source>
</evidence>
<dbReference type="SUPFAM" id="SSF55729">
    <property type="entry name" value="Acyl-CoA N-acyltransferases (Nat)"/>
    <property type="match status" value="1"/>
</dbReference>
<protein>
    <submittedName>
        <fullName evidence="3">N-acetyltransferase</fullName>
    </submittedName>
</protein>
<name>A0A7D7LTU2_9ACTN</name>
<evidence type="ECO:0000313" key="3">
    <source>
        <dbReference type="EMBL" id="QMT00475.1"/>
    </source>
</evidence>
<proteinExistence type="predicted"/>
<dbReference type="InterPro" id="IPR045057">
    <property type="entry name" value="Gcn5-rel_NAT"/>
</dbReference>
<dbReference type="KEGG" id="gji:H1R19_16395"/>
<dbReference type="PROSITE" id="PS51729">
    <property type="entry name" value="GNAT_YJDJ"/>
    <property type="match status" value="1"/>
</dbReference>
<evidence type="ECO:0000259" key="2">
    <source>
        <dbReference type="PROSITE" id="PS51729"/>
    </source>
</evidence>
<organism evidence="3 4">
    <name type="scientific">Gordonia jinghuaiqii</name>
    <dbReference type="NCBI Taxonomy" id="2758710"/>
    <lineage>
        <taxon>Bacteria</taxon>
        <taxon>Bacillati</taxon>
        <taxon>Actinomycetota</taxon>
        <taxon>Actinomycetes</taxon>
        <taxon>Mycobacteriales</taxon>
        <taxon>Gordoniaceae</taxon>
        <taxon>Gordonia</taxon>
    </lineage>
</organism>